<dbReference type="PANTHER" id="PTHR12854">
    <property type="entry name" value="ATAXIN 2-RELATED"/>
    <property type="match status" value="1"/>
</dbReference>
<comment type="caution">
    <text evidence="3">The sequence shown here is derived from an EMBL/GenBank/DDBJ whole genome shotgun (WGS) entry which is preliminary data.</text>
</comment>
<evidence type="ECO:0000256" key="1">
    <source>
        <dbReference type="SAM" id="MobiDB-lite"/>
    </source>
</evidence>
<proteinExistence type="predicted"/>
<feature type="compositionally biased region" description="Polar residues" evidence="1">
    <location>
        <begin position="644"/>
        <end position="679"/>
    </location>
</feature>
<dbReference type="SMART" id="SM01272">
    <property type="entry name" value="LsmAD"/>
    <property type="match status" value="1"/>
</dbReference>
<accession>A0A9N9GC23</accession>
<feature type="compositionally biased region" description="Basic and acidic residues" evidence="1">
    <location>
        <begin position="590"/>
        <end position="603"/>
    </location>
</feature>
<feature type="compositionally biased region" description="Low complexity" evidence="1">
    <location>
        <begin position="26"/>
        <end position="38"/>
    </location>
</feature>
<feature type="compositionally biased region" description="Low complexity" evidence="1">
    <location>
        <begin position="623"/>
        <end position="643"/>
    </location>
</feature>
<dbReference type="Pfam" id="PF06741">
    <property type="entry name" value="LsmAD"/>
    <property type="match status" value="1"/>
</dbReference>
<feature type="region of interest" description="Disordered" evidence="1">
    <location>
        <begin position="508"/>
        <end position="679"/>
    </location>
</feature>
<dbReference type="GO" id="GO:0034063">
    <property type="term" value="P:stress granule assembly"/>
    <property type="evidence" value="ECO:0007669"/>
    <property type="project" value="TreeGrafter"/>
</dbReference>
<dbReference type="AlphaFoldDB" id="A0A9N9GC23"/>
<protein>
    <submittedName>
        <fullName evidence="3">2603_t:CDS:1</fullName>
    </submittedName>
</protein>
<feature type="region of interest" description="Disordered" evidence="1">
    <location>
        <begin position="298"/>
        <end position="391"/>
    </location>
</feature>
<evidence type="ECO:0000259" key="2">
    <source>
        <dbReference type="SMART" id="SM01272"/>
    </source>
</evidence>
<gene>
    <name evidence="3" type="ORF">PBRASI_LOCUS7375</name>
</gene>
<feature type="region of interest" description="Disordered" evidence="1">
    <location>
        <begin position="1"/>
        <end position="73"/>
    </location>
</feature>
<dbReference type="OrthoDB" id="2275718at2759"/>
<evidence type="ECO:0000313" key="4">
    <source>
        <dbReference type="Proteomes" id="UP000789739"/>
    </source>
</evidence>
<dbReference type="PANTHER" id="PTHR12854:SF7">
    <property type="entry name" value="ATAXIN-2 HOMOLOG"/>
    <property type="match status" value="1"/>
</dbReference>
<dbReference type="EMBL" id="CAJVPI010001123">
    <property type="protein sequence ID" value="CAG8595857.1"/>
    <property type="molecule type" value="Genomic_DNA"/>
</dbReference>
<dbReference type="Pfam" id="PF14438">
    <property type="entry name" value="SM-ATX"/>
    <property type="match status" value="1"/>
</dbReference>
<dbReference type="Proteomes" id="UP000789739">
    <property type="component" value="Unassembled WGS sequence"/>
</dbReference>
<evidence type="ECO:0000313" key="3">
    <source>
        <dbReference type="EMBL" id="CAG8595857.1"/>
    </source>
</evidence>
<feature type="compositionally biased region" description="Basic and acidic residues" evidence="1">
    <location>
        <begin position="357"/>
        <end position="368"/>
    </location>
</feature>
<organism evidence="3 4">
    <name type="scientific">Paraglomus brasilianum</name>
    <dbReference type="NCBI Taxonomy" id="144538"/>
    <lineage>
        <taxon>Eukaryota</taxon>
        <taxon>Fungi</taxon>
        <taxon>Fungi incertae sedis</taxon>
        <taxon>Mucoromycota</taxon>
        <taxon>Glomeromycotina</taxon>
        <taxon>Glomeromycetes</taxon>
        <taxon>Paraglomerales</taxon>
        <taxon>Paraglomeraceae</taxon>
        <taxon>Paraglomus</taxon>
    </lineage>
</organism>
<dbReference type="InterPro" id="IPR009604">
    <property type="entry name" value="LsmAD_domain"/>
</dbReference>
<dbReference type="GO" id="GO:0003729">
    <property type="term" value="F:mRNA binding"/>
    <property type="evidence" value="ECO:0007669"/>
    <property type="project" value="TreeGrafter"/>
</dbReference>
<feature type="compositionally biased region" description="Polar residues" evidence="1">
    <location>
        <begin position="314"/>
        <end position="332"/>
    </location>
</feature>
<reference evidence="3" key="1">
    <citation type="submission" date="2021-06" db="EMBL/GenBank/DDBJ databases">
        <authorList>
            <person name="Kallberg Y."/>
            <person name="Tangrot J."/>
            <person name="Rosling A."/>
        </authorList>
    </citation>
    <scope>NUCLEOTIDE SEQUENCE</scope>
    <source>
        <strain evidence="3">BR232B</strain>
    </source>
</reference>
<sequence>MASTNVRQQKPRRPEFGYSGSNAGHNNRNQKNRWGNNNSHGVISTRNQPLNNTQAPNSHHNHAQTIASTQNVRKQVDSYPEDTVAAKHMHDRVLFLLTLFAGKVVVVTVKDGTKYEGLFHTACTDTDMGVILKFARKLPSKPGEKKGKVLSTFIILAKDCMDIYAANIDLSANDKPNNEREGFRIDTDISGRTEIRERELHKWTPDDIVGSETMVGLEDEPSLDAGNGNWDQFAANEQLFGLKTDFDEEIYTTKLDRSKADFKERERQAIQLANEITKTQTTNVHVLEERGVLIDDSQMDEEESAQQSQSQNSKSPRTPTQPLIPLSPQQSNPIPVPAPVPTPVKKLEPSASQIAKDLAKEATKKSLQEQKSGSPGASAVPPGSNKASSFNGPNSLAQFRIAEPVVAYFNSHSQMANRKIIEGQGKPIEKEIVGTFKQFVNTEKERLQQKKQAIFQKEMDGKVAELKKWGMAFKLKSSPPEDLIPILTNDEAKRQALATKNVTINNQPTICISTTPPEKDHQNTENSEKKDDKLTSDANRSKDIKSEEKRDKPQDVNKTKKEDKSSHKGNVPFQTEQKPDVKKLNITVKVNEDKSKTVDRDGKNTGGENKNSAEKNTNAEKTSSNSSSLGTASRATTTSSKSTWKPNPNAASFTPTVPTSATSNDHNKSPASSPFLSQRQLKRITTSFQGNFTPFHKSKPIANPSTIRKQQFQFLDNAITLKTVFPPIWPFGQRPFRLHFSSQYEEDMYTPNVPSQFGFQYAVASPQFRYPTQYVGVPPTVMQQAPMYMPQGHFVPFTSPPMPAAGGPPQVMYNPQMPSGMPPQHFSAQGFPSPNRTQMVPGMHPPMYPPYQQHVAMPPMMRYPHEMVAHVPPNGVMMGQRPMMMEQYHVQGEGAPMEAMQAPEPTPTQHRLDEWTFGSLENGPCEDVFSGTGRKTLYAVVF</sequence>
<feature type="compositionally biased region" description="Polar residues" evidence="1">
    <location>
        <begin position="39"/>
        <end position="73"/>
    </location>
</feature>
<dbReference type="GO" id="GO:0010494">
    <property type="term" value="C:cytoplasmic stress granule"/>
    <property type="evidence" value="ECO:0007669"/>
    <property type="project" value="TreeGrafter"/>
</dbReference>
<dbReference type="InterPro" id="IPR025852">
    <property type="entry name" value="SM_dom_ATX"/>
</dbReference>
<feature type="compositionally biased region" description="Basic and acidic residues" evidence="1">
    <location>
        <begin position="517"/>
        <end position="566"/>
    </location>
</feature>
<feature type="compositionally biased region" description="Polar residues" evidence="1">
    <location>
        <begin position="606"/>
        <end position="622"/>
    </location>
</feature>
<feature type="domain" description="LsmAD" evidence="2">
    <location>
        <begin position="240"/>
        <end position="309"/>
    </location>
</feature>
<keyword evidence="4" id="KW-1185">Reference proteome</keyword>
<name>A0A9N9GC23_9GLOM</name>
<dbReference type="InterPro" id="IPR045117">
    <property type="entry name" value="ATXN2-like"/>
</dbReference>